<dbReference type="InterPro" id="IPR005312">
    <property type="entry name" value="DUF1759"/>
</dbReference>
<proteinExistence type="predicted"/>
<dbReference type="Pfam" id="PF05380">
    <property type="entry name" value="Peptidase_A17"/>
    <property type="match status" value="1"/>
</dbReference>
<evidence type="ECO:0000259" key="2">
    <source>
        <dbReference type="Pfam" id="PF05585"/>
    </source>
</evidence>
<reference evidence="3 4" key="1">
    <citation type="submission" date="2014-10" db="EMBL/GenBank/DDBJ databases">
        <title>Draft genome of the hookworm Ancylostoma caninum.</title>
        <authorList>
            <person name="Mitreva M."/>
        </authorList>
    </citation>
    <scope>NUCLEOTIDE SEQUENCE [LARGE SCALE GENOMIC DNA]</scope>
    <source>
        <strain evidence="3 4">Baltimore</strain>
    </source>
</reference>
<evidence type="ECO:0000313" key="3">
    <source>
        <dbReference type="EMBL" id="RCN51768.1"/>
    </source>
</evidence>
<dbReference type="InterPro" id="IPR008042">
    <property type="entry name" value="Retrotrans_Pao"/>
</dbReference>
<evidence type="ECO:0000256" key="1">
    <source>
        <dbReference type="SAM" id="MobiDB-lite"/>
    </source>
</evidence>
<dbReference type="InterPro" id="IPR008737">
    <property type="entry name" value="DUF1758"/>
</dbReference>
<feature type="compositionally biased region" description="Polar residues" evidence="1">
    <location>
        <begin position="523"/>
        <end position="532"/>
    </location>
</feature>
<dbReference type="Proteomes" id="UP000252519">
    <property type="component" value="Unassembled WGS sequence"/>
</dbReference>
<feature type="region of interest" description="Disordered" evidence="1">
    <location>
        <begin position="514"/>
        <end position="548"/>
    </location>
</feature>
<keyword evidence="4" id="KW-1185">Reference proteome</keyword>
<feature type="region of interest" description="Disordered" evidence="1">
    <location>
        <begin position="168"/>
        <end position="214"/>
    </location>
</feature>
<feature type="domain" description="DUF1758" evidence="2">
    <location>
        <begin position="598"/>
        <end position="753"/>
    </location>
</feature>
<dbReference type="Pfam" id="PF03564">
    <property type="entry name" value="DUF1759"/>
    <property type="match status" value="1"/>
</dbReference>
<sequence>MEFCEMGSTVRKMSVGPPWLSRSAWPRSANDIINPFASQLHDSVKKRRHQPLRRYPERNCTSLPQTLTDYDIDEKHPKFDRLDEDQLESLRLELHNIRSSLLKAYSRITSLHDEWTALQQSNPRETEQFDEYITKYGDYRTSVTQAVTQLEELDLLLNEVDNEFRGRDLSVSSDSSENPVSNGRFDVKSSRQDDQPLASRMPHPQRHSFNPSPNAINAPCNNNWLLNFVDASILSKMELPTFDGNMLEFPEFASRFATLVGNKAELDDTTKLSLLKSCLRGRASHAIQGLSITAENYKIAMDILNTHFNDKVTIKHVLYSKLAELPACDPEGRNIHTLYNRMFALIRQFANGNDDSKETGLGAILLNKLPLRVRSKIYDKTANSHNLSPSELLHLLTDIVRKDTTLHEMSYHARSTTPQDPYQTIHASSKVRNKRTPPNVMRENRQQFKPCSFCNAAKHLPIKCHVFSTPQRRIQYVRDNHLFYNCLSNKHFTRECTSRRVCIFCAKRHHSSLCSRQDRQKPRTPTSNSLSSRHPLERQSPTNRQRVTHTAAHTTFTSDEIPQSHEDGNEEVILTTSNSSTVNTLSMATTLMCTTVTIFNPSNSSKTLAVTAFLDSGSSHSYIREDVAKALDLPMKHSENISISTFGTNTPLHLKSYDHVIGIHTKKGEQQLSVKSFPTLTGNLKHVQLDRTCKEKCIKVSHSQPSLLIGNDYFWDMVLCDNFSYETLPNGFRLFQTNIGEVLTGKLLDFKNANTFTSVMSEDDARNSTRHDSLSQLVHQFWTLESIGITDNPDQKDDHVKSAKWTKRKVLKETASIFDPLGLVTPVTLIAKLFLQSLWKINIGWDDELPTDQHMQWLQIMNTWNMPFLTINRLLFPTDTEDVSEYELHVFTDASANAYCARTTPKEFTA</sequence>
<gene>
    <name evidence="3" type="ORF">ANCCAN_02128</name>
</gene>
<dbReference type="PANTHER" id="PTHR47331:SF5">
    <property type="entry name" value="RIBONUCLEASE H"/>
    <property type="match status" value="1"/>
</dbReference>
<dbReference type="PANTHER" id="PTHR47331">
    <property type="entry name" value="PHD-TYPE DOMAIN-CONTAINING PROTEIN"/>
    <property type="match status" value="1"/>
</dbReference>
<feature type="compositionally biased region" description="Basic and acidic residues" evidence="1">
    <location>
        <begin position="185"/>
        <end position="194"/>
    </location>
</feature>
<dbReference type="AlphaFoldDB" id="A0A368H7S5"/>
<dbReference type="STRING" id="29170.A0A368H7S5"/>
<dbReference type="EMBL" id="JOJR01000011">
    <property type="protein sequence ID" value="RCN51768.1"/>
    <property type="molecule type" value="Genomic_DNA"/>
</dbReference>
<feature type="compositionally biased region" description="Low complexity" evidence="1">
    <location>
        <begin position="170"/>
        <end position="182"/>
    </location>
</feature>
<accession>A0A368H7S5</accession>
<name>A0A368H7S5_ANCCA</name>
<dbReference type="Pfam" id="PF05585">
    <property type="entry name" value="DUF1758"/>
    <property type="match status" value="1"/>
</dbReference>
<comment type="caution">
    <text evidence="3">The sequence shown here is derived from an EMBL/GenBank/DDBJ whole genome shotgun (WGS) entry which is preliminary data.</text>
</comment>
<evidence type="ECO:0000313" key="4">
    <source>
        <dbReference type="Proteomes" id="UP000252519"/>
    </source>
</evidence>
<protein>
    <submittedName>
        <fullName evidence="3">Tas retrotransposon peptidase A16</fullName>
    </submittedName>
</protein>
<dbReference type="OrthoDB" id="5869984at2759"/>
<organism evidence="3 4">
    <name type="scientific">Ancylostoma caninum</name>
    <name type="common">Dog hookworm</name>
    <dbReference type="NCBI Taxonomy" id="29170"/>
    <lineage>
        <taxon>Eukaryota</taxon>
        <taxon>Metazoa</taxon>
        <taxon>Ecdysozoa</taxon>
        <taxon>Nematoda</taxon>
        <taxon>Chromadorea</taxon>
        <taxon>Rhabditida</taxon>
        <taxon>Rhabditina</taxon>
        <taxon>Rhabditomorpha</taxon>
        <taxon>Strongyloidea</taxon>
        <taxon>Ancylostomatidae</taxon>
        <taxon>Ancylostomatinae</taxon>
        <taxon>Ancylostoma</taxon>
    </lineage>
</organism>